<dbReference type="EMBL" id="AVOT02002788">
    <property type="protein sequence ID" value="MBW0471530.1"/>
    <property type="molecule type" value="Genomic_DNA"/>
</dbReference>
<keyword evidence="2" id="KW-1185">Reference proteome</keyword>
<evidence type="ECO:0000313" key="2">
    <source>
        <dbReference type="Proteomes" id="UP000765509"/>
    </source>
</evidence>
<sequence length="231" mass="26715">MPEPDTQVSTSANVQGVLLSHIEDFGDIFNYHSNITQESLKRGLDNINSIYKIRWDNLPTNDSDTFLPVGIKVSNNQELEMLAWLEELEIAWLDFFNATETKEFLDNNIGNLKLMKESAKPPDNLPKSEHSFLRMVQGLLYPFKPIKHFWANVLFESISLVPYNIIAPKPYVAPTTTAANPLRLNMERLNQLPLAWVNQRNVQHNLALKVAGLTMRYQQSHTRNWRIKWIQ</sequence>
<dbReference type="Proteomes" id="UP000765509">
    <property type="component" value="Unassembled WGS sequence"/>
</dbReference>
<protein>
    <submittedName>
        <fullName evidence="1">Uncharacterized protein</fullName>
    </submittedName>
</protein>
<organism evidence="1 2">
    <name type="scientific">Austropuccinia psidii MF-1</name>
    <dbReference type="NCBI Taxonomy" id="1389203"/>
    <lineage>
        <taxon>Eukaryota</taxon>
        <taxon>Fungi</taxon>
        <taxon>Dikarya</taxon>
        <taxon>Basidiomycota</taxon>
        <taxon>Pucciniomycotina</taxon>
        <taxon>Pucciniomycetes</taxon>
        <taxon>Pucciniales</taxon>
        <taxon>Sphaerophragmiaceae</taxon>
        <taxon>Austropuccinia</taxon>
    </lineage>
</organism>
<proteinExistence type="predicted"/>
<evidence type="ECO:0000313" key="1">
    <source>
        <dbReference type="EMBL" id="MBW0471530.1"/>
    </source>
</evidence>
<accession>A0A9Q3BUS2</accession>
<comment type="caution">
    <text evidence="1">The sequence shown here is derived from an EMBL/GenBank/DDBJ whole genome shotgun (WGS) entry which is preliminary data.</text>
</comment>
<name>A0A9Q3BUS2_9BASI</name>
<gene>
    <name evidence="1" type="ORF">O181_011245</name>
</gene>
<dbReference type="AlphaFoldDB" id="A0A9Q3BUS2"/>
<reference evidence="1" key="1">
    <citation type="submission" date="2021-03" db="EMBL/GenBank/DDBJ databases">
        <title>Draft genome sequence of rust myrtle Austropuccinia psidii MF-1, a brazilian biotype.</title>
        <authorList>
            <person name="Quecine M.C."/>
            <person name="Pachon D.M.R."/>
            <person name="Bonatelli M.L."/>
            <person name="Correr F.H."/>
            <person name="Franceschini L.M."/>
            <person name="Leite T.F."/>
            <person name="Margarido G.R.A."/>
            <person name="Almeida C.A."/>
            <person name="Ferrarezi J.A."/>
            <person name="Labate C.A."/>
        </authorList>
    </citation>
    <scope>NUCLEOTIDE SEQUENCE</scope>
    <source>
        <strain evidence="1">MF-1</strain>
    </source>
</reference>